<gene>
    <name evidence="5" type="ORF">A6R68_12415</name>
</gene>
<reference evidence="5 6" key="1">
    <citation type="submission" date="2016-06" db="EMBL/GenBank/DDBJ databases">
        <title>The Draft Genome Sequence and Annotation of the Desert Woodrat Neotoma lepida.</title>
        <authorList>
            <person name="Campbell M."/>
            <person name="Oakeson K.F."/>
            <person name="Yandell M."/>
            <person name="Halpert J.R."/>
            <person name="Dearing D."/>
        </authorList>
    </citation>
    <scope>NUCLEOTIDE SEQUENCE [LARGE SCALE GENOMIC DNA]</scope>
    <source>
        <strain evidence="5">417</strain>
        <tissue evidence="5">Liver</tissue>
    </source>
</reference>
<accession>A0A1A6H362</accession>
<dbReference type="InterPro" id="IPR003127">
    <property type="entry name" value="SoHo_dom"/>
</dbReference>
<evidence type="ECO:0000256" key="3">
    <source>
        <dbReference type="SAM" id="MobiDB-lite"/>
    </source>
</evidence>
<proteinExistence type="predicted"/>
<dbReference type="PROSITE" id="PS50831">
    <property type="entry name" value="SOHO"/>
    <property type="match status" value="1"/>
</dbReference>
<feature type="region of interest" description="Disordered" evidence="3">
    <location>
        <begin position="214"/>
        <end position="238"/>
    </location>
</feature>
<comment type="caution">
    <text evidence="5">The sequence shown here is derived from an EMBL/GenBank/DDBJ whole genome shotgun (WGS) entry which is preliminary data.</text>
</comment>
<dbReference type="Proteomes" id="UP000092124">
    <property type="component" value="Unassembled WGS sequence"/>
</dbReference>
<dbReference type="EMBL" id="LZPO01054715">
    <property type="protein sequence ID" value="OBS73033.1"/>
    <property type="molecule type" value="Genomic_DNA"/>
</dbReference>
<dbReference type="GO" id="GO:0070161">
    <property type="term" value="C:anchoring junction"/>
    <property type="evidence" value="ECO:0007669"/>
    <property type="project" value="UniProtKB-SubCell"/>
</dbReference>
<feature type="domain" description="SoHo" evidence="4">
    <location>
        <begin position="48"/>
        <end position="113"/>
    </location>
</feature>
<evidence type="ECO:0000256" key="1">
    <source>
        <dbReference type="ARBA" id="ARBA00004282"/>
    </source>
</evidence>
<organism evidence="5 6">
    <name type="scientific">Neotoma lepida</name>
    <name type="common">Desert woodrat</name>
    <dbReference type="NCBI Taxonomy" id="56216"/>
    <lineage>
        <taxon>Eukaryota</taxon>
        <taxon>Metazoa</taxon>
        <taxon>Chordata</taxon>
        <taxon>Craniata</taxon>
        <taxon>Vertebrata</taxon>
        <taxon>Euteleostomi</taxon>
        <taxon>Mammalia</taxon>
        <taxon>Eutheria</taxon>
        <taxon>Euarchontoglires</taxon>
        <taxon>Glires</taxon>
        <taxon>Rodentia</taxon>
        <taxon>Myomorpha</taxon>
        <taxon>Muroidea</taxon>
        <taxon>Cricetidae</taxon>
        <taxon>Neotominae</taxon>
        <taxon>Neotoma</taxon>
    </lineage>
</organism>
<sequence>MVALTPLISSSMTLRPGLCAMAMPHSGEMVPSIQNWSATWTKDNRRRDKRWVKYEGIGPVDESGMPIAPRSTCSWTGPWKNHTKGFPHSPLLQTEGIQGPSKHLPPGLAPQQLLAEETGTTLNRHLETPLTIISDHPLWGSSHQIRRHEKVENVWTEDSWNQFLQEIETGHKPKKPLVDDPVEKPAQPIEVLLERELAKLSAELDKDLRAIETRLPSPKVPASRGLQEEKALAVAAGD</sequence>
<comment type="subcellular location">
    <subcellularLocation>
        <location evidence="1">Cell junction</location>
    </subcellularLocation>
</comment>
<dbReference type="AlphaFoldDB" id="A0A1A6H362"/>
<evidence type="ECO:0000313" key="6">
    <source>
        <dbReference type="Proteomes" id="UP000092124"/>
    </source>
</evidence>
<dbReference type="STRING" id="56216.A0A1A6H362"/>
<keyword evidence="2" id="KW-0965">Cell junction</keyword>
<name>A0A1A6H362_NEOLE</name>
<dbReference type="OrthoDB" id="73680at2759"/>
<evidence type="ECO:0000256" key="2">
    <source>
        <dbReference type="ARBA" id="ARBA00022949"/>
    </source>
</evidence>
<keyword evidence="6" id="KW-1185">Reference proteome</keyword>
<protein>
    <recommendedName>
        <fullName evidence="4">SoHo domain-containing protein</fullName>
    </recommendedName>
</protein>
<evidence type="ECO:0000259" key="4">
    <source>
        <dbReference type="PROSITE" id="PS50831"/>
    </source>
</evidence>
<evidence type="ECO:0000313" key="5">
    <source>
        <dbReference type="EMBL" id="OBS73033.1"/>
    </source>
</evidence>